<evidence type="ECO:0000313" key="2">
    <source>
        <dbReference type="Proteomes" id="UP000195755"/>
    </source>
</evidence>
<protein>
    <submittedName>
        <fullName evidence="1">Uncharacterized protein</fullName>
    </submittedName>
</protein>
<dbReference type="EMBL" id="CP021744">
    <property type="protein sequence ID" value="ARZ66914.1"/>
    <property type="molecule type" value="Genomic_DNA"/>
</dbReference>
<accession>A0A1Z2KXZ4</accession>
<dbReference type="AlphaFoldDB" id="A0A1Z2KXZ4"/>
<name>A0A1Z2KXZ4_9ACTN</name>
<dbReference type="KEGG" id="salj:SMD11_1253"/>
<proteinExistence type="predicted"/>
<reference evidence="1 2" key="1">
    <citation type="submission" date="2017-06" db="EMBL/GenBank/DDBJ databases">
        <title>Streptomyces albireticuli Genome sequencing and assembly.</title>
        <authorList>
            <person name="Wang Y."/>
            <person name="Du B."/>
            <person name="Ding Y."/>
            <person name="Liu H."/>
            <person name="Hou Q."/>
            <person name="Liu K."/>
            <person name="Yao L."/>
            <person name="Wang C."/>
        </authorList>
    </citation>
    <scope>NUCLEOTIDE SEQUENCE [LARGE SCALE GENOMIC DNA]</scope>
    <source>
        <strain evidence="1 2">MDJK11</strain>
    </source>
</reference>
<organism evidence="1 2">
    <name type="scientific">Streptomyces albireticuli</name>
    <dbReference type="NCBI Taxonomy" id="1940"/>
    <lineage>
        <taxon>Bacteria</taxon>
        <taxon>Bacillati</taxon>
        <taxon>Actinomycetota</taxon>
        <taxon>Actinomycetes</taxon>
        <taxon>Kitasatosporales</taxon>
        <taxon>Streptomycetaceae</taxon>
        <taxon>Streptomyces</taxon>
    </lineage>
</organism>
<gene>
    <name evidence="1" type="ORF">SMD11_1253</name>
</gene>
<dbReference type="Proteomes" id="UP000195755">
    <property type="component" value="Chromosome"/>
</dbReference>
<evidence type="ECO:0000313" key="1">
    <source>
        <dbReference type="EMBL" id="ARZ66914.1"/>
    </source>
</evidence>
<sequence>MTDHLIARVSDAAEIANFLFIKANSDETDVRLPEPIPRPGQVEMVKPRDPAFAEGAEISAFFTQMSNL</sequence>